<sequence length="60" mass="7223">MPNWIEIIPPHYRYDTLQQARQQPDAEWVLKLLLMSRKKQSLHPRHANLRHRIEATPAND</sequence>
<dbReference type="Proteomes" id="UP001521074">
    <property type="component" value="Unassembled WGS sequence"/>
</dbReference>
<accession>A0ABS8VVL1</accession>
<evidence type="ECO:0008006" key="3">
    <source>
        <dbReference type="Google" id="ProtNLM"/>
    </source>
</evidence>
<evidence type="ECO:0000313" key="2">
    <source>
        <dbReference type="Proteomes" id="UP001521074"/>
    </source>
</evidence>
<name>A0ABS8VVL1_9PROT</name>
<reference evidence="1 2" key="1">
    <citation type="submission" date="2021-12" db="EMBL/GenBank/DDBJ databases">
        <title>Genome sequence of Acetobacter sicerae DmPark20a_162.</title>
        <authorList>
            <person name="Chaston J.M."/>
        </authorList>
    </citation>
    <scope>NUCLEOTIDE SEQUENCE [LARGE SCALE GENOMIC DNA]</scope>
    <source>
        <strain evidence="1 2">DmPark20a_162</strain>
    </source>
</reference>
<gene>
    <name evidence="1" type="ORF">LWC05_03425</name>
</gene>
<evidence type="ECO:0000313" key="1">
    <source>
        <dbReference type="EMBL" id="MCE0742942.1"/>
    </source>
</evidence>
<comment type="caution">
    <text evidence="1">The sequence shown here is derived from an EMBL/GenBank/DDBJ whole genome shotgun (WGS) entry which is preliminary data.</text>
</comment>
<protein>
    <recommendedName>
        <fullName evidence="3">Transposase</fullName>
    </recommendedName>
</protein>
<dbReference type="RefSeq" id="WP_232876484.1">
    <property type="nucleotide sequence ID" value="NZ_JAJSOJ010000011.1"/>
</dbReference>
<keyword evidence="2" id="KW-1185">Reference proteome</keyword>
<proteinExistence type="predicted"/>
<dbReference type="EMBL" id="JAJSOJ010000011">
    <property type="protein sequence ID" value="MCE0742942.1"/>
    <property type="molecule type" value="Genomic_DNA"/>
</dbReference>
<organism evidence="1 2">
    <name type="scientific">Acetobacter sicerae</name>
    <dbReference type="NCBI Taxonomy" id="85325"/>
    <lineage>
        <taxon>Bacteria</taxon>
        <taxon>Pseudomonadati</taxon>
        <taxon>Pseudomonadota</taxon>
        <taxon>Alphaproteobacteria</taxon>
        <taxon>Acetobacterales</taxon>
        <taxon>Acetobacteraceae</taxon>
        <taxon>Acetobacter</taxon>
    </lineage>
</organism>